<dbReference type="InterPro" id="IPR055701">
    <property type="entry name" value="DUF7277"/>
</dbReference>
<dbReference type="KEGG" id="vg:55604530"/>
<proteinExistence type="predicted"/>
<keyword evidence="4" id="KW-1185">Reference proteome</keyword>
<name>A0A223LFY1_9CAUD</name>
<accession>A0A223LFY1</accession>
<reference evidence="3 4" key="1">
    <citation type="submission" date="2017-07" db="EMBL/GenBank/DDBJ databases">
        <title>In vitro design and evaluation of phage cocktails against multidrug-resistant Aeromonas salmonicida.</title>
        <authorList>
            <person name="Chen L."/>
            <person name="Yuan S."/>
            <person name="Ma Y."/>
        </authorList>
    </citation>
    <scope>NUCLEOTIDE SEQUENCE [LARGE SCALE GENOMIC DNA]</scope>
</reference>
<protein>
    <submittedName>
        <fullName evidence="3">Uncharacterized protein</fullName>
    </submittedName>
</protein>
<dbReference type="Pfam" id="PF23940">
    <property type="entry name" value="DUF7275"/>
    <property type="match status" value="1"/>
</dbReference>
<dbReference type="RefSeq" id="YP_009834463.1">
    <property type="nucleotide sequence ID" value="NC_048673.1"/>
</dbReference>
<organism evidence="3 4">
    <name type="scientific">Aeromonas phage AS-zj</name>
    <dbReference type="NCBI Taxonomy" id="2024208"/>
    <lineage>
        <taxon>Viruses</taxon>
        <taxon>Duplodnaviria</taxon>
        <taxon>Heunggongvirae</taxon>
        <taxon>Uroviricota</taxon>
        <taxon>Caudoviricetes</taxon>
        <taxon>Pantevenvirales</taxon>
        <taxon>Straboviridae</taxon>
        <taxon>Emmerichvirinae</taxon>
        <taxon>Ceceduovirus</taxon>
        <taxon>Ceceduovirus aszj</taxon>
    </lineage>
</organism>
<evidence type="ECO:0000259" key="1">
    <source>
        <dbReference type="Pfam" id="PF23940"/>
    </source>
</evidence>
<evidence type="ECO:0000313" key="3">
    <source>
        <dbReference type="EMBL" id="ASU00389.1"/>
    </source>
</evidence>
<dbReference type="GeneID" id="55604530"/>
<dbReference type="Pfam" id="PF23942">
    <property type="entry name" value="DUF7277"/>
    <property type="match status" value="1"/>
</dbReference>
<feature type="domain" description="DUF7275" evidence="1">
    <location>
        <begin position="102"/>
        <end position="287"/>
    </location>
</feature>
<dbReference type="Proteomes" id="UP000226092">
    <property type="component" value="Segment"/>
</dbReference>
<sequence length="302" mass="35074">MILIGSRAMLECFYADCMAPTKDMDYDFIATEKEWSEYQARMQGRSVAVQNPNVRAFVVERGDCRSCYHEAYIIQPGSSDEMIADYMNNEHGKIKVANPGLLLAIKMAHRFKKNTRNFIKTMKSIHELRDFGVVMNEKEFEIFKKREKESLTYGHPKLNVGKKDFFTDDFYTMDHDTVHQAIAVGERPAYLSYMVDGEEVMTSKAKFEQCDMRLKLLGVYEEACVLALERCIVPFPGKVHPAKAFMMALEKVCTSITSGWFREFSWEHYTLVMDIYNEQTKTSKNYVQLFLKNQHLIKPFEG</sequence>
<evidence type="ECO:0000313" key="4">
    <source>
        <dbReference type="Proteomes" id="UP000226092"/>
    </source>
</evidence>
<feature type="domain" description="DUF7277" evidence="2">
    <location>
        <begin position="1"/>
        <end position="86"/>
    </location>
</feature>
<dbReference type="EMBL" id="MF448340">
    <property type="protein sequence ID" value="ASU00389.1"/>
    <property type="molecule type" value="Genomic_DNA"/>
</dbReference>
<dbReference type="InterPro" id="IPR055699">
    <property type="entry name" value="DUF7275"/>
</dbReference>
<evidence type="ECO:0000259" key="2">
    <source>
        <dbReference type="Pfam" id="PF23942"/>
    </source>
</evidence>